<accession>A0A6J4L8Z8</accession>
<dbReference type="Gene3D" id="3.40.30.10">
    <property type="entry name" value="Glutaredoxin"/>
    <property type="match status" value="1"/>
</dbReference>
<dbReference type="EMBL" id="CADCUF010000067">
    <property type="protein sequence ID" value="CAA9324447.1"/>
    <property type="molecule type" value="Genomic_DNA"/>
</dbReference>
<dbReference type="InterPro" id="IPR001853">
    <property type="entry name" value="DSBA-like_thioredoxin_dom"/>
</dbReference>
<dbReference type="InterPro" id="IPR036249">
    <property type="entry name" value="Thioredoxin-like_sf"/>
</dbReference>
<feature type="domain" description="DSBA-like thioredoxin" evidence="1">
    <location>
        <begin position="3"/>
        <end position="206"/>
    </location>
</feature>
<gene>
    <name evidence="2" type="ORF">AVDCRST_MAG24-499</name>
</gene>
<dbReference type="SUPFAM" id="SSF52833">
    <property type="entry name" value="Thioredoxin-like"/>
    <property type="match status" value="1"/>
</dbReference>
<sequence length="238" mass="25504">MLVEIWSDVVCPWCYIGKRRFEQALTAFARADDVEVVYRSFELDPSAPVQPTETVLEALGRKYGGGPGRGRQMVEQVAQVAAELGLRFDHAGAPHTSTTDAHRLLHHALAEGGPQLQARLNEALLQAYFSHARSMADPEVLAAAAVSVGLDRERVLEVLGGDEHAEAVRADLDQARAFGISGVPFFVVDRRYGVSGAQATEVFTALLEQADADDHPRLQVMADGTVCGPDGCAVPSAG</sequence>
<evidence type="ECO:0000259" key="1">
    <source>
        <dbReference type="Pfam" id="PF01323"/>
    </source>
</evidence>
<dbReference type="CDD" id="cd03024">
    <property type="entry name" value="DsbA_FrnE"/>
    <property type="match status" value="1"/>
</dbReference>
<evidence type="ECO:0000313" key="2">
    <source>
        <dbReference type="EMBL" id="CAA9324447.1"/>
    </source>
</evidence>
<dbReference type="GO" id="GO:0016853">
    <property type="term" value="F:isomerase activity"/>
    <property type="evidence" value="ECO:0007669"/>
    <property type="project" value="UniProtKB-KW"/>
</dbReference>
<dbReference type="PANTHER" id="PTHR13887">
    <property type="entry name" value="GLUTATHIONE S-TRANSFERASE KAPPA"/>
    <property type="match status" value="1"/>
</dbReference>
<dbReference type="AlphaFoldDB" id="A0A6J4L8Z8"/>
<reference evidence="2" key="1">
    <citation type="submission" date="2020-02" db="EMBL/GenBank/DDBJ databases">
        <authorList>
            <person name="Meier V. D."/>
        </authorList>
    </citation>
    <scope>NUCLEOTIDE SEQUENCE</scope>
    <source>
        <strain evidence="2">AVDCRST_MAG24</strain>
    </source>
</reference>
<protein>
    <submittedName>
        <fullName evidence="2">2-hydroxychromene-2-carboxylate isomerase/DsbA-like thioredoxin domain</fullName>
    </submittedName>
</protein>
<dbReference type="PANTHER" id="PTHR13887:SF41">
    <property type="entry name" value="THIOREDOXIN SUPERFAMILY PROTEIN"/>
    <property type="match status" value="1"/>
</dbReference>
<keyword evidence="2" id="KW-0413">Isomerase</keyword>
<organism evidence="2">
    <name type="scientific">uncultured Nocardioidaceae bacterium</name>
    <dbReference type="NCBI Taxonomy" id="253824"/>
    <lineage>
        <taxon>Bacteria</taxon>
        <taxon>Bacillati</taxon>
        <taxon>Actinomycetota</taxon>
        <taxon>Actinomycetes</taxon>
        <taxon>Propionibacteriales</taxon>
        <taxon>Nocardioidaceae</taxon>
        <taxon>environmental samples</taxon>
    </lineage>
</organism>
<dbReference type="Pfam" id="PF01323">
    <property type="entry name" value="DSBA"/>
    <property type="match status" value="1"/>
</dbReference>
<dbReference type="GO" id="GO:0016491">
    <property type="term" value="F:oxidoreductase activity"/>
    <property type="evidence" value="ECO:0007669"/>
    <property type="project" value="InterPro"/>
</dbReference>
<proteinExistence type="predicted"/>
<name>A0A6J4L8Z8_9ACTN</name>